<dbReference type="Proteomes" id="UP000051322">
    <property type="component" value="Unassembled WGS sequence"/>
</dbReference>
<dbReference type="Gene3D" id="1.10.10.10">
    <property type="entry name" value="Winged helix-like DNA-binding domain superfamily/Winged helix DNA-binding domain"/>
    <property type="match status" value="1"/>
</dbReference>
<comment type="caution">
    <text evidence="2">The sequence shown here is derived from an EMBL/GenBank/DDBJ whole genome shotgun (WGS) entry which is preliminary data.</text>
</comment>
<gene>
    <name evidence="2" type="ORF">APD06_01865</name>
</gene>
<dbReference type="RefSeq" id="WP_057692598.1">
    <property type="nucleotide sequence ID" value="NZ_JAYWZA010000003.1"/>
</dbReference>
<evidence type="ECO:0000313" key="3">
    <source>
        <dbReference type="Proteomes" id="UP000051322"/>
    </source>
</evidence>
<protein>
    <recommendedName>
        <fullName evidence="1">Bacteriophage lambda Replication protein O N-terminal domain-containing protein</fullName>
    </recommendedName>
</protein>
<feature type="domain" description="Bacteriophage lambda Replication protein O N-terminal" evidence="1">
    <location>
        <begin position="11"/>
        <end position="80"/>
    </location>
</feature>
<organism evidence="2 3">
    <name type="scientific">Acinetobacter baumannii</name>
    <dbReference type="NCBI Taxonomy" id="470"/>
    <lineage>
        <taxon>Bacteria</taxon>
        <taxon>Pseudomonadati</taxon>
        <taxon>Pseudomonadota</taxon>
        <taxon>Gammaproteobacteria</taxon>
        <taxon>Moraxellales</taxon>
        <taxon>Moraxellaceae</taxon>
        <taxon>Acinetobacter</taxon>
        <taxon>Acinetobacter calcoaceticus/baumannii complex</taxon>
    </lineage>
</organism>
<evidence type="ECO:0000313" key="2">
    <source>
        <dbReference type="EMBL" id="KQD22039.1"/>
    </source>
</evidence>
<sequence>MSNFISNAFMMPNDLIDKGYMAKMKGAALPCYLFIVRKTRGWNKSNDNISISQLVEGTGYKKDAVLGGVEQLITMGIVEKISFQNRPSKYILTDNIIAVGNTDSDNSAVGNTDTAVDISDSNLSEIPTHKNNIKTTNTKTNVISDSKAKFSFVEALKKLGANDQLINDWLAVRKTKKASNNQTSFSRFESQLSKANLDINTVLRICIERDWKGFDASWLANVNLSEYQEQTQQTIPEQPATQFKGVAKKFKGMDQ</sequence>
<dbReference type="EMBL" id="LLFE01000011">
    <property type="protein sequence ID" value="KQD22039.1"/>
    <property type="molecule type" value="Genomic_DNA"/>
</dbReference>
<accession>A0AB73FG51</accession>
<dbReference type="AlphaFoldDB" id="A0AB73FG51"/>
<dbReference type="GO" id="GO:0006260">
    <property type="term" value="P:DNA replication"/>
    <property type="evidence" value="ECO:0007669"/>
    <property type="project" value="InterPro"/>
</dbReference>
<name>A0AB73FG51_ACIBA</name>
<evidence type="ECO:0000259" key="1">
    <source>
        <dbReference type="Pfam" id="PF04492"/>
    </source>
</evidence>
<dbReference type="InterPro" id="IPR006497">
    <property type="entry name" value="Phage_lambda_VrpO_N"/>
</dbReference>
<proteinExistence type="predicted"/>
<reference evidence="2 3" key="1">
    <citation type="submission" date="2015-10" db="EMBL/GenBank/DDBJ databases">
        <title>The utility of whole genome sequencing in characterizing Acinetobacter epidemiology and analyzing hospital outbreaks.</title>
        <authorList>
            <person name="Ozer E.A."/>
            <person name="Fitzpatrick M.A."/>
            <person name="Hauser A.R."/>
        </authorList>
    </citation>
    <scope>NUCLEOTIDE SEQUENCE [LARGE SCALE GENOMIC DNA]</scope>
    <source>
        <strain evidence="2 3">ABBL059</strain>
    </source>
</reference>
<dbReference type="InterPro" id="IPR036388">
    <property type="entry name" value="WH-like_DNA-bd_sf"/>
</dbReference>
<dbReference type="Pfam" id="PF04492">
    <property type="entry name" value="Phage_rep_O"/>
    <property type="match status" value="1"/>
</dbReference>